<dbReference type="RefSeq" id="WP_188670859.1">
    <property type="nucleotide sequence ID" value="NZ_BMJH01000001.1"/>
</dbReference>
<dbReference type="PANTHER" id="PTHR39428">
    <property type="entry name" value="F420H(2)-DEPENDENT QUINONE REDUCTASE RV1261C"/>
    <property type="match status" value="1"/>
</dbReference>
<name>A0A916U3W9_9ACTN</name>
<dbReference type="GO" id="GO:0016491">
    <property type="term" value="F:oxidoreductase activity"/>
    <property type="evidence" value="ECO:0007669"/>
    <property type="project" value="InterPro"/>
</dbReference>
<evidence type="ECO:0000256" key="2">
    <source>
        <dbReference type="ARBA" id="ARBA00049106"/>
    </source>
</evidence>
<dbReference type="Pfam" id="PF04075">
    <property type="entry name" value="F420H2_quin_red"/>
    <property type="match status" value="1"/>
</dbReference>
<keyword evidence="4" id="KW-1185">Reference proteome</keyword>
<comment type="catalytic activity">
    <reaction evidence="2">
        <text>oxidized coenzyme F420-(gamma-L-Glu)(n) + a quinol + H(+) = reduced coenzyme F420-(gamma-L-Glu)(n) + a quinone</text>
        <dbReference type="Rhea" id="RHEA:39663"/>
        <dbReference type="Rhea" id="RHEA-COMP:12939"/>
        <dbReference type="Rhea" id="RHEA-COMP:14378"/>
        <dbReference type="ChEBI" id="CHEBI:15378"/>
        <dbReference type="ChEBI" id="CHEBI:24646"/>
        <dbReference type="ChEBI" id="CHEBI:132124"/>
        <dbReference type="ChEBI" id="CHEBI:133980"/>
        <dbReference type="ChEBI" id="CHEBI:139511"/>
    </reaction>
</comment>
<dbReference type="Proteomes" id="UP000641514">
    <property type="component" value="Unassembled WGS sequence"/>
</dbReference>
<protein>
    <submittedName>
        <fullName evidence="3">Nitroreductase</fullName>
    </submittedName>
</protein>
<dbReference type="AlphaFoldDB" id="A0A916U3W9"/>
<dbReference type="PANTHER" id="PTHR39428:SF1">
    <property type="entry name" value="F420H(2)-DEPENDENT QUINONE REDUCTASE RV1261C"/>
    <property type="match status" value="1"/>
</dbReference>
<reference evidence="3" key="1">
    <citation type="journal article" date="2014" name="Int. J. Syst. Evol. Microbiol.">
        <title>Complete genome sequence of Corynebacterium casei LMG S-19264T (=DSM 44701T), isolated from a smear-ripened cheese.</title>
        <authorList>
            <consortium name="US DOE Joint Genome Institute (JGI-PGF)"/>
            <person name="Walter F."/>
            <person name="Albersmeier A."/>
            <person name="Kalinowski J."/>
            <person name="Ruckert C."/>
        </authorList>
    </citation>
    <scope>NUCLEOTIDE SEQUENCE</scope>
    <source>
        <strain evidence="3">CGMCC 1.15478</strain>
    </source>
</reference>
<comment type="similarity">
    <text evidence="1">Belongs to the F420H(2)-dependent quinone reductase family.</text>
</comment>
<dbReference type="NCBIfam" id="TIGR00026">
    <property type="entry name" value="hi_GC_TIGR00026"/>
    <property type="match status" value="1"/>
</dbReference>
<dbReference type="GO" id="GO:0070967">
    <property type="term" value="F:coenzyme F420 binding"/>
    <property type="evidence" value="ECO:0007669"/>
    <property type="project" value="TreeGrafter"/>
</dbReference>
<comment type="caution">
    <text evidence="3">The sequence shown here is derived from an EMBL/GenBank/DDBJ whole genome shotgun (WGS) entry which is preliminary data.</text>
</comment>
<dbReference type="EMBL" id="BMJH01000001">
    <property type="protein sequence ID" value="GGC57909.1"/>
    <property type="molecule type" value="Genomic_DNA"/>
</dbReference>
<sequence>MPNDRLLKAANTLHKALLKATGGRIGSSIGGMPVLELITVGRKSGQERRSMLTAPIHDNGEYVIVASRGGDPMHPAWYHNLVAQPDVDIIVDGTRMQMRARTTTGDERTELWSRIVKAFRGYADYQKRTTREIPVVVLTPR</sequence>
<reference evidence="3" key="2">
    <citation type="submission" date="2020-09" db="EMBL/GenBank/DDBJ databases">
        <authorList>
            <person name="Sun Q."/>
            <person name="Zhou Y."/>
        </authorList>
    </citation>
    <scope>NUCLEOTIDE SEQUENCE</scope>
    <source>
        <strain evidence="3">CGMCC 1.15478</strain>
    </source>
</reference>
<accession>A0A916U3W9</accession>
<proteinExistence type="inferred from homology"/>
<evidence type="ECO:0000256" key="1">
    <source>
        <dbReference type="ARBA" id="ARBA00008710"/>
    </source>
</evidence>
<dbReference type="Gene3D" id="2.30.110.10">
    <property type="entry name" value="Electron Transport, Fmn-binding Protein, Chain A"/>
    <property type="match status" value="1"/>
</dbReference>
<dbReference type="InterPro" id="IPR004378">
    <property type="entry name" value="F420H2_quin_Rdtase"/>
</dbReference>
<gene>
    <name evidence="3" type="ORF">GCM10011410_07940</name>
</gene>
<dbReference type="GO" id="GO:0005886">
    <property type="term" value="C:plasma membrane"/>
    <property type="evidence" value="ECO:0007669"/>
    <property type="project" value="TreeGrafter"/>
</dbReference>
<dbReference type="InterPro" id="IPR012349">
    <property type="entry name" value="Split_barrel_FMN-bd"/>
</dbReference>
<evidence type="ECO:0000313" key="4">
    <source>
        <dbReference type="Proteomes" id="UP000641514"/>
    </source>
</evidence>
<evidence type="ECO:0000313" key="3">
    <source>
        <dbReference type="EMBL" id="GGC57909.1"/>
    </source>
</evidence>
<organism evidence="3 4">
    <name type="scientific">Hoyosella rhizosphaerae</name>
    <dbReference type="NCBI Taxonomy" id="1755582"/>
    <lineage>
        <taxon>Bacteria</taxon>
        <taxon>Bacillati</taxon>
        <taxon>Actinomycetota</taxon>
        <taxon>Actinomycetes</taxon>
        <taxon>Mycobacteriales</taxon>
        <taxon>Hoyosellaceae</taxon>
        <taxon>Hoyosella</taxon>
    </lineage>
</organism>